<dbReference type="InterPro" id="IPR000014">
    <property type="entry name" value="PAS"/>
</dbReference>
<dbReference type="InterPro" id="IPR025944">
    <property type="entry name" value="Sigma_54_int_dom_CS"/>
</dbReference>
<dbReference type="Pfam" id="PF00989">
    <property type="entry name" value="PAS"/>
    <property type="match status" value="1"/>
</dbReference>
<dbReference type="InterPro" id="IPR002197">
    <property type="entry name" value="HTH_Fis"/>
</dbReference>
<evidence type="ECO:0000259" key="6">
    <source>
        <dbReference type="PROSITE" id="PS50045"/>
    </source>
</evidence>
<dbReference type="InterPro" id="IPR035965">
    <property type="entry name" value="PAS-like_dom_sf"/>
</dbReference>
<evidence type="ECO:0000313" key="8">
    <source>
        <dbReference type="EMBL" id="EHL06938.1"/>
    </source>
</evidence>
<evidence type="ECO:0000256" key="2">
    <source>
        <dbReference type="ARBA" id="ARBA00022840"/>
    </source>
</evidence>
<dbReference type="Pfam" id="PF00158">
    <property type="entry name" value="Sigma54_activat"/>
    <property type="match status" value="1"/>
</dbReference>
<dbReference type="Pfam" id="PF02954">
    <property type="entry name" value="HTH_8"/>
    <property type="match status" value="1"/>
</dbReference>
<dbReference type="InterPro" id="IPR025943">
    <property type="entry name" value="Sigma_54_int_dom_ATP-bd_2"/>
</dbReference>
<sequence length="486" mass="55132">MYKLYKYILYKIEGKRVEGSTVGQQPKRVEIRDSRRIEEELKVLYNSIQEAIEVAGKDGTIQYVNPYFSRLTGISPYERIGKNIFELSPEGALARVLRTHEPIYAHRSTMEECDIEIIANAYPIVIEGNIEAALVVFQQLTETSRLGEEIEAAKQMIQALTTRVDQMASSSYTFDDVLGSHPDFAFIRNKARRSAETHSPIMIMGESGSGKELFAHAIHSGSTRSHKPFLKVDCANIPESLLEVELLGYEKKSQDRASERKLGKLECASGGTLFLDEIGLLNDYLQDKLLHILLEKKFQPVDGTQVIELDIRIITATNRDLRTMVENGQFSPDLYHLLGGIEIQIPPLRMHKEDALTYAQSFIYKANRKLGKHVIGITTQAEQLLLDYHWPGNIRELRNVIEMAMDSVEGDMLNIKDFASLVEIVNKTEEIHYREPMALDELEKRMIRLALDRYGNSVEGKKRAAGVLNISLATLYNKLKTLEDNV</sequence>
<feature type="domain" description="PAS" evidence="7">
    <location>
        <begin position="37"/>
        <end position="87"/>
    </location>
</feature>
<dbReference type="AlphaFoldDB" id="G9XN10"/>
<dbReference type="Gene3D" id="3.30.450.20">
    <property type="entry name" value="PAS domain"/>
    <property type="match status" value="1"/>
</dbReference>
<keyword evidence="1" id="KW-0547">Nucleotide-binding</keyword>
<dbReference type="Gene3D" id="3.40.50.300">
    <property type="entry name" value="P-loop containing nucleotide triphosphate hydrolases"/>
    <property type="match status" value="1"/>
</dbReference>
<feature type="domain" description="Sigma-54 factor interaction" evidence="6">
    <location>
        <begin position="177"/>
        <end position="406"/>
    </location>
</feature>
<evidence type="ECO:0000256" key="5">
    <source>
        <dbReference type="ARBA" id="ARBA00023163"/>
    </source>
</evidence>
<evidence type="ECO:0000256" key="3">
    <source>
        <dbReference type="ARBA" id="ARBA00023015"/>
    </source>
</evidence>
<comment type="caution">
    <text evidence="8">The sequence shown here is derived from an EMBL/GenBank/DDBJ whole genome shotgun (WGS) entry which is preliminary data.</text>
</comment>
<keyword evidence="3" id="KW-0805">Transcription regulation</keyword>
<dbReference type="NCBIfam" id="TIGR00229">
    <property type="entry name" value="sensory_box"/>
    <property type="match status" value="1"/>
</dbReference>
<dbReference type="InterPro" id="IPR013767">
    <property type="entry name" value="PAS_fold"/>
</dbReference>
<evidence type="ECO:0000259" key="7">
    <source>
        <dbReference type="PROSITE" id="PS50112"/>
    </source>
</evidence>
<dbReference type="PROSITE" id="PS00688">
    <property type="entry name" value="SIGMA54_INTERACT_3"/>
    <property type="match status" value="1"/>
</dbReference>
<accession>G9XN10</accession>
<dbReference type="InterPro" id="IPR058031">
    <property type="entry name" value="AAA_lid_NorR"/>
</dbReference>
<dbReference type="Gene3D" id="1.10.8.60">
    <property type="match status" value="1"/>
</dbReference>
<name>G9XN10_DESHA</name>
<dbReference type="GO" id="GO:0006355">
    <property type="term" value="P:regulation of DNA-templated transcription"/>
    <property type="evidence" value="ECO:0007669"/>
    <property type="project" value="InterPro"/>
</dbReference>
<dbReference type="InterPro" id="IPR002078">
    <property type="entry name" value="Sigma_54_int"/>
</dbReference>
<dbReference type="SUPFAM" id="SSF52540">
    <property type="entry name" value="P-loop containing nucleoside triphosphate hydrolases"/>
    <property type="match status" value="1"/>
</dbReference>
<gene>
    <name evidence="8" type="ORF">HMPREF0322_02350</name>
</gene>
<dbReference type="SUPFAM" id="SSF55785">
    <property type="entry name" value="PYP-like sensor domain (PAS domain)"/>
    <property type="match status" value="1"/>
</dbReference>
<dbReference type="CDD" id="cd00009">
    <property type="entry name" value="AAA"/>
    <property type="match status" value="1"/>
</dbReference>
<protein>
    <submittedName>
        <fullName evidence="8">PAS domain S-box protein</fullName>
    </submittedName>
</protein>
<evidence type="ECO:0000313" key="9">
    <source>
        <dbReference type="Proteomes" id="UP000004416"/>
    </source>
</evidence>
<dbReference type="SUPFAM" id="SSF46689">
    <property type="entry name" value="Homeodomain-like"/>
    <property type="match status" value="1"/>
</dbReference>
<dbReference type="PROSITE" id="PS00676">
    <property type="entry name" value="SIGMA54_INTERACT_2"/>
    <property type="match status" value="1"/>
</dbReference>
<dbReference type="InterPro" id="IPR025662">
    <property type="entry name" value="Sigma_54_int_dom_ATP-bd_1"/>
</dbReference>
<dbReference type="SMART" id="SM00382">
    <property type="entry name" value="AAA"/>
    <property type="match status" value="1"/>
</dbReference>
<dbReference type="GO" id="GO:0005524">
    <property type="term" value="F:ATP binding"/>
    <property type="evidence" value="ECO:0007669"/>
    <property type="project" value="UniProtKB-KW"/>
</dbReference>
<dbReference type="CDD" id="cd00130">
    <property type="entry name" value="PAS"/>
    <property type="match status" value="1"/>
</dbReference>
<dbReference type="Proteomes" id="UP000004416">
    <property type="component" value="Unassembled WGS sequence"/>
</dbReference>
<dbReference type="SMART" id="SM00091">
    <property type="entry name" value="PAS"/>
    <property type="match status" value="1"/>
</dbReference>
<keyword evidence="4" id="KW-0238">DNA-binding</keyword>
<dbReference type="GO" id="GO:0043565">
    <property type="term" value="F:sequence-specific DNA binding"/>
    <property type="evidence" value="ECO:0007669"/>
    <property type="project" value="InterPro"/>
</dbReference>
<dbReference type="PROSITE" id="PS50045">
    <property type="entry name" value="SIGMA54_INTERACT_4"/>
    <property type="match status" value="1"/>
</dbReference>
<organism evidence="8 9">
    <name type="scientific">Desulfitobacterium hafniense DP7</name>
    <dbReference type="NCBI Taxonomy" id="537010"/>
    <lineage>
        <taxon>Bacteria</taxon>
        <taxon>Bacillati</taxon>
        <taxon>Bacillota</taxon>
        <taxon>Clostridia</taxon>
        <taxon>Eubacteriales</taxon>
        <taxon>Desulfitobacteriaceae</taxon>
        <taxon>Desulfitobacterium</taxon>
    </lineage>
</organism>
<keyword evidence="2" id="KW-0067">ATP-binding</keyword>
<dbReference type="PANTHER" id="PTHR32071">
    <property type="entry name" value="TRANSCRIPTIONAL REGULATORY PROTEIN"/>
    <property type="match status" value="1"/>
</dbReference>
<evidence type="ECO:0000256" key="4">
    <source>
        <dbReference type="ARBA" id="ARBA00023125"/>
    </source>
</evidence>
<dbReference type="FunFam" id="3.40.50.300:FF:000006">
    <property type="entry name" value="DNA-binding transcriptional regulator NtrC"/>
    <property type="match status" value="1"/>
</dbReference>
<dbReference type="PATRIC" id="fig|537010.4.peg.2205"/>
<dbReference type="EMBL" id="AFZX01000058">
    <property type="protein sequence ID" value="EHL06938.1"/>
    <property type="molecule type" value="Genomic_DNA"/>
</dbReference>
<dbReference type="Gene3D" id="1.10.10.60">
    <property type="entry name" value="Homeodomain-like"/>
    <property type="match status" value="1"/>
</dbReference>
<dbReference type="PROSITE" id="PS00675">
    <property type="entry name" value="SIGMA54_INTERACT_1"/>
    <property type="match status" value="1"/>
</dbReference>
<dbReference type="HOGENOM" id="CLU_000445_8_1_9"/>
<dbReference type="InterPro" id="IPR027417">
    <property type="entry name" value="P-loop_NTPase"/>
</dbReference>
<dbReference type="InterPro" id="IPR003593">
    <property type="entry name" value="AAA+_ATPase"/>
</dbReference>
<evidence type="ECO:0000256" key="1">
    <source>
        <dbReference type="ARBA" id="ARBA00022741"/>
    </source>
</evidence>
<dbReference type="InterPro" id="IPR009057">
    <property type="entry name" value="Homeodomain-like_sf"/>
</dbReference>
<reference evidence="8 9" key="1">
    <citation type="submission" date="2011-08" db="EMBL/GenBank/DDBJ databases">
        <authorList>
            <person name="Weinstock G."/>
            <person name="Sodergren E."/>
            <person name="Clifton S."/>
            <person name="Fulton L."/>
            <person name="Fulton B."/>
            <person name="Courtney L."/>
            <person name="Fronick C."/>
            <person name="Harrison M."/>
            <person name="Strong C."/>
            <person name="Farmer C."/>
            <person name="Delahaunty K."/>
            <person name="Markovic C."/>
            <person name="Hall O."/>
            <person name="Minx P."/>
            <person name="Tomlinson C."/>
            <person name="Mitreva M."/>
            <person name="Hou S."/>
            <person name="Chen J."/>
            <person name="Wollam A."/>
            <person name="Pepin K.H."/>
            <person name="Johnson M."/>
            <person name="Bhonagiri V."/>
            <person name="Zhang X."/>
            <person name="Suruliraj S."/>
            <person name="Warren W."/>
            <person name="Chinwalla A."/>
            <person name="Mardis E.R."/>
            <person name="Wilson R.K."/>
        </authorList>
    </citation>
    <scope>NUCLEOTIDE SEQUENCE [LARGE SCALE GENOMIC DNA]</scope>
    <source>
        <strain evidence="8 9">DP7</strain>
    </source>
</reference>
<proteinExistence type="predicted"/>
<dbReference type="Pfam" id="PF25601">
    <property type="entry name" value="AAA_lid_14"/>
    <property type="match status" value="1"/>
</dbReference>
<dbReference type="PROSITE" id="PS50112">
    <property type="entry name" value="PAS"/>
    <property type="match status" value="1"/>
</dbReference>
<dbReference type="PANTHER" id="PTHR32071:SF57">
    <property type="entry name" value="C4-DICARBOXYLATE TRANSPORT TRANSCRIPTIONAL REGULATORY PROTEIN DCTD"/>
    <property type="match status" value="1"/>
</dbReference>
<keyword evidence="5" id="KW-0804">Transcription</keyword>